<dbReference type="EMBL" id="GGEC01092814">
    <property type="protein sequence ID" value="MBX73298.1"/>
    <property type="molecule type" value="Transcribed_RNA"/>
</dbReference>
<proteinExistence type="predicted"/>
<dbReference type="AlphaFoldDB" id="A0A2P2R262"/>
<reference evidence="1" key="1">
    <citation type="submission" date="2018-02" db="EMBL/GenBank/DDBJ databases">
        <title>Rhizophora mucronata_Transcriptome.</title>
        <authorList>
            <person name="Meera S.P."/>
            <person name="Sreeshan A."/>
            <person name="Augustine A."/>
        </authorList>
    </citation>
    <scope>NUCLEOTIDE SEQUENCE</scope>
    <source>
        <tissue evidence="1">Leaf</tissue>
    </source>
</reference>
<name>A0A2P2R262_RHIMU</name>
<accession>A0A2P2R262</accession>
<organism evidence="1">
    <name type="scientific">Rhizophora mucronata</name>
    <name type="common">Asiatic mangrove</name>
    <dbReference type="NCBI Taxonomy" id="61149"/>
    <lineage>
        <taxon>Eukaryota</taxon>
        <taxon>Viridiplantae</taxon>
        <taxon>Streptophyta</taxon>
        <taxon>Embryophyta</taxon>
        <taxon>Tracheophyta</taxon>
        <taxon>Spermatophyta</taxon>
        <taxon>Magnoliopsida</taxon>
        <taxon>eudicotyledons</taxon>
        <taxon>Gunneridae</taxon>
        <taxon>Pentapetalae</taxon>
        <taxon>rosids</taxon>
        <taxon>fabids</taxon>
        <taxon>Malpighiales</taxon>
        <taxon>Rhizophoraceae</taxon>
        <taxon>Rhizophora</taxon>
    </lineage>
</organism>
<sequence>MSMQVLPTAPSPTVTHLMNLEALILFEFKYHNLLAQAAAVDSTK</sequence>
<evidence type="ECO:0000313" key="1">
    <source>
        <dbReference type="EMBL" id="MBX73298.1"/>
    </source>
</evidence>
<protein>
    <submittedName>
        <fullName evidence="1">Uncharacterized protein</fullName>
    </submittedName>
</protein>